<protein>
    <submittedName>
        <fullName evidence="3">Uncharacterized protein</fullName>
    </submittedName>
</protein>
<sequence length="374" mass="41799">MRGTRAQPHVIKLMLLHAFSSRALNIVMTTLDVQLGAGARYAWILDDRSVCQLTNLLALPPRYGTARPSAKWLRLQTEMIKRLQSTLLRPKPVLQRLAVKVTEAVPIAGLPPAAILCPVHKRLHPWIIRALFNLLVSEVTLRCERLQTYRDGDGDGDGDDSRVRKRAETVRKVLDRLHSVNALWLSKQAFRMIFGRLPEHSEYVRLVEVVGGCEACVLSCIGSRGELLADLRANMLARATRGKPRLLKFVDGWIDCFDDESAKKIREQSEAMGKELGKARSQRHRLKDPHRDQDANQPTSSREKVPNKNLPSEAERLGMHIADYYARSQVSLADVHLGDGLGLLRNGGRGMSPAVPTGTTPVFGGVKRVRLLEK</sequence>
<comment type="caution">
    <text evidence="3">The sequence shown here is derived from an EMBL/GenBank/DDBJ whole genome shotgun (WGS) entry which is preliminary data.</text>
</comment>
<dbReference type="OrthoDB" id="3786931at2759"/>
<evidence type="ECO:0000313" key="3">
    <source>
        <dbReference type="EMBL" id="CAI4217962.1"/>
    </source>
</evidence>
<dbReference type="Proteomes" id="UP000838763">
    <property type="component" value="Unassembled WGS sequence"/>
</dbReference>
<feature type="chain" id="PRO_5040166503" evidence="2">
    <location>
        <begin position="24"/>
        <end position="374"/>
    </location>
</feature>
<feature type="signal peptide" evidence="2">
    <location>
        <begin position="1"/>
        <end position="23"/>
    </location>
</feature>
<evidence type="ECO:0000256" key="1">
    <source>
        <dbReference type="SAM" id="MobiDB-lite"/>
    </source>
</evidence>
<organism evidence="3 4">
    <name type="scientific">Parascedosporium putredinis</name>
    <dbReference type="NCBI Taxonomy" id="1442378"/>
    <lineage>
        <taxon>Eukaryota</taxon>
        <taxon>Fungi</taxon>
        <taxon>Dikarya</taxon>
        <taxon>Ascomycota</taxon>
        <taxon>Pezizomycotina</taxon>
        <taxon>Sordariomycetes</taxon>
        <taxon>Hypocreomycetidae</taxon>
        <taxon>Microascales</taxon>
        <taxon>Microascaceae</taxon>
        <taxon>Parascedosporium</taxon>
    </lineage>
</organism>
<dbReference type="AlphaFoldDB" id="A0A9P1ME39"/>
<dbReference type="EMBL" id="CALLCH030000017">
    <property type="protein sequence ID" value="CAI4217962.1"/>
    <property type="molecule type" value="Genomic_DNA"/>
</dbReference>
<feature type="region of interest" description="Disordered" evidence="1">
    <location>
        <begin position="270"/>
        <end position="311"/>
    </location>
</feature>
<evidence type="ECO:0000313" key="4">
    <source>
        <dbReference type="Proteomes" id="UP000838763"/>
    </source>
</evidence>
<accession>A0A9P1ME39</accession>
<proteinExistence type="predicted"/>
<reference evidence="3" key="1">
    <citation type="submission" date="2022-11" db="EMBL/GenBank/DDBJ databases">
        <authorList>
            <person name="Scott C."/>
            <person name="Bruce N."/>
        </authorList>
    </citation>
    <scope>NUCLEOTIDE SEQUENCE</scope>
</reference>
<name>A0A9P1ME39_9PEZI</name>
<keyword evidence="4" id="KW-1185">Reference proteome</keyword>
<keyword evidence="2" id="KW-0732">Signal</keyword>
<gene>
    <name evidence="3" type="ORF">PPNO1_LOCUS7558</name>
</gene>
<evidence type="ECO:0000256" key="2">
    <source>
        <dbReference type="SAM" id="SignalP"/>
    </source>
</evidence>